<dbReference type="Proteomes" id="UP000463951">
    <property type="component" value="Chromosome"/>
</dbReference>
<evidence type="ECO:0000313" key="2">
    <source>
        <dbReference type="EMBL" id="BBJ39867.1"/>
    </source>
</evidence>
<evidence type="ECO:0000313" key="3">
    <source>
        <dbReference type="Proteomes" id="UP000463951"/>
    </source>
</evidence>
<feature type="region of interest" description="Disordered" evidence="1">
    <location>
        <begin position="1"/>
        <end position="40"/>
    </location>
</feature>
<gene>
    <name evidence="2" type="ORF">SSPO_025850</name>
</gene>
<dbReference type="AlphaFoldDB" id="A0A499V103"/>
<name>A0A499V103_9ACTN</name>
<organism evidence="2 3">
    <name type="scientific">Streptomyces antimycoticus</name>
    <dbReference type="NCBI Taxonomy" id="68175"/>
    <lineage>
        <taxon>Bacteria</taxon>
        <taxon>Bacillati</taxon>
        <taxon>Actinomycetota</taxon>
        <taxon>Actinomycetes</taxon>
        <taxon>Kitasatosporales</taxon>
        <taxon>Streptomycetaceae</taxon>
        <taxon>Streptomyces</taxon>
        <taxon>Streptomyces violaceusniger group</taxon>
    </lineage>
</organism>
<proteinExistence type="predicted"/>
<protein>
    <submittedName>
        <fullName evidence="2">Uncharacterized protein</fullName>
    </submittedName>
</protein>
<evidence type="ECO:0000256" key="1">
    <source>
        <dbReference type="SAM" id="MobiDB-lite"/>
    </source>
</evidence>
<dbReference type="EMBL" id="AP019620">
    <property type="protein sequence ID" value="BBJ39867.1"/>
    <property type="molecule type" value="Genomic_DNA"/>
</dbReference>
<accession>A0A499V103</accession>
<reference evidence="2 3" key="1">
    <citation type="journal article" date="2020" name="Int. J. Syst. Evol. Microbiol.">
        <title>Reclassification of Streptomyces castelarensis and Streptomyces sporoclivatus as later heterotypic synonyms of Streptomyces antimycoticus.</title>
        <authorList>
            <person name="Komaki H."/>
            <person name="Tamura T."/>
        </authorList>
    </citation>
    <scope>NUCLEOTIDE SEQUENCE [LARGE SCALE GENOMIC DNA]</scope>
    <source>
        <strain evidence="2 3">NBRC 100767</strain>
    </source>
</reference>
<sequence>MRLGAPAVGERVHQQQAAPGFTVRGRDRLKGGPPLAPCVDDLDAEDFRGAVEDETEPEVAARYAPVQRRVGTQFGGDRHGAIGDVG</sequence>